<dbReference type="AlphaFoldDB" id="A0AAN9QQM6"/>
<gene>
    <name evidence="1" type="ORF">VNO77_20514</name>
</gene>
<accession>A0AAN9QQM6</accession>
<evidence type="ECO:0000313" key="2">
    <source>
        <dbReference type="Proteomes" id="UP001367508"/>
    </source>
</evidence>
<reference evidence="1 2" key="1">
    <citation type="submission" date="2024-01" db="EMBL/GenBank/DDBJ databases">
        <title>The genomes of 5 underutilized Papilionoideae crops provide insights into root nodulation and disease resistanc.</title>
        <authorList>
            <person name="Jiang F."/>
        </authorList>
    </citation>
    <scope>NUCLEOTIDE SEQUENCE [LARGE SCALE GENOMIC DNA]</scope>
    <source>
        <strain evidence="1">LVBAO_FW01</strain>
        <tissue evidence="1">Leaves</tissue>
    </source>
</reference>
<keyword evidence="2" id="KW-1185">Reference proteome</keyword>
<protein>
    <submittedName>
        <fullName evidence="1">Uncharacterized protein</fullName>
    </submittedName>
</protein>
<dbReference type="Proteomes" id="UP001367508">
    <property type="component" value="Unassembled WGS sequence"/>
</dbReference>
<organism evidence="1 2">
    <name type="scientific">Canavalia gladiata</name>
    <name type="common">Sword bean</name>
    <name type="synonym">Dolichos gladiatus</name>
    <dbReference type="NCBI Taxonomy" id="3824"/>
    <lineage>
        <taxon>Eukaryota</taxon>
        <taxon>Viridiplantae</taxon>
        <taxon>Streptophyta</taxon>
        <taxon>Embryophyta</taxon>
        <taxon>Tracheophyta</taxon>
        <taxon>Spermatophyta</taxon>
        <taxon>Magnoliopsida</taxon>
        <taxon>eudicotyledons</taxon>
        <taxon>Gunneridae</taxon>
        <taxon>Pentapetalae</taxon>
        <taxon>rosids</taxon>
        <taxon>fabids</taxon>
        <taxon>Fabales</taxon>
        <taxon>Fabaceae</taxon>
        <taxon>Papilionoideae</taxon>
        <taxon>50 kb inversion clade</taxon>
        <taxon>NPAAA clade</taxon>
        <taxon>indigoferoid/millettioid clade</taxon>
        <taxon>Phaseoleae</taxon>
        <taxon>Canavalia</taxon>
    </lineage>
</organism>
<name>A0AAN9QQM6_CANGL</name>
<comment type="caution">
    <text evidence="1">The sequence shown here is derived from an EMBL/GenBank/DDBJ whole genome shotgun (WGS) entry which is preliminary data.</text>
</comment>
<dbReference type="EMBL" id="JAYMYQ010000004">
    <property type="protein sequence ID" value="KAK7339828.1"/>
    <property type="molecule type" value="Genomic_DNA"/>
</dbReference>
<sequence length="270" mass="30125">MDQTWLVALFRHAPGALLGLVEDGTKSLLKSDLSPSLLIEESVGFLLYSGCMEWLLASRLLHLGGGAPLGDPRSGQEAASIPLEIRSPYSEGGEEFQKQEEGRQLVVLEGSISPYISWAFIQGLSSLQREEDTRSQRSAPSRYRLDIFLVLVFLKIVTKKSYLKEAIHLSVILGVTLIHVFWSCSSEAETILQNICYFPCMMDDNVLDHPTHPGYTSVTQSQRHLEEFDHVFTSCEAHSELNDQVAGWLQEVDVQRPASTNIVYSSLGRI</sequence>
<proteinExistence type="predicted"/>
<evidence type="ECO:0000313" key="1">
    <source>
        <dbReference type="EMBL" id="KAK7339828.1"/>
    </source>
</evidence>